<evidence type="ECO:0000256" key="2">
    <source>
        <dbReference type="ARBA" id="ARBA00004479"/>
    </source>
</evidence>
<evidence type="ECO:0000256" key="7">
    <source>
        <dbReference type="ARBA" id="ARBA00022679"/>
    </source>
</evidence>
<proteinExistence type="inferred from homology"/>
<dbReference type="PROSITE" id="PS00108">
    <property type="entry name" value="PROTEIN_KINASE_ST"/>
    <property type="match status" value="1"/>
</dbReference>
<dbReference type="Pfam" id="PF00069">
    <property type="entry name" value="Pkinase"/>
    <property type="match status" value="1"/>
</dbReference>
<reference evidence="23" key="1">
    <citation type="journal article" date="2016" name="Nature">
        <title>The genome of the seagrass Zostera marina reveals angiosperm adaptation to the sea.</title>
        <authorList>
            <person name="Olsen J.L."/>
            <person name="Rouze P."/>
            <person name="Verhelst B."/>
            <person name="Lin Y.-C."/>
            <person name="Bayer T."/>
            <person name="Collen J."/>
            <person name="Dattolo E."/>
            <person name="De Paoli E."/>
            <person name="Dittami S."/>
            <person name="Maumus F."/>
            <person name="Michel G."/>
            <person name="Kersting A."/>
            <person name="Lauritano C."/>
            <person name="Lohaus R."/>
            <person name="Toepel M."/>
            <person name="Tonon T."/>
            <person name="Vanneste K."/>
            <person name="Amirebrahimi M."/>
            <person name="Brakel J."/>
            <person name="Bostroem C."/>
            <person name="Chovatia M."/>
            <person name="Grimwood J."/>
            <person name="Jenkins J.W."/>
            <person name="Jueterbock A."/>
            <person name="Mraz A."/>
            <person name="Stam W.T."/>
            <person name="Tice H."/>
            <person name="Bornberg-Bauer E."/>
            <person name="Green P.J."/>
            <person name="Pearson G.A."/>
            <person name="Procaccini G."/>
            <person name="Duarte C.M."/>
            <person name="Schmutz J."/>
            <person name="Reusch T.B.H."/>
            <person name="Van de Peer Y."/>
        </authorList>
    </citation>
    <scope>NUCLEOTIDE SEQUENCE [LARGE SCALE GENOMIC DNA]</scope>
    <source>
        <strain evidence="23">cv. Finnish</strain>
    </source>
</reference>
<dbReference type="STRING" id="29655.A0A0K9Q349"/>
<keyword evidence="15 19" id="KW-0472">Membrane</keyword>
<dbReference type="Gene3D" id="3.30.200.20">
    <property type="entry name" value="Phosphorylase Kinase, domain 1"/>
    <property type="match status" value="1"/>
</dbReference>
<dbReference type="InterPro" id="IPR013210">
    <property type="entry name" value="LRR_N_plant-typ"/>
</dbReference>
<evidence type="ECO:0000259" key="21">
    <source>
        <dbReference type="PROSITE" id="PS50011"/>
    </source>
</evidence>
<feature type="chain" id="PRO_5005528492" evidence="20">
    <location>
        <begin position="29"/>
        <end position="595"/>
    </location>
</feature>
<dbReference type="GO" id="GO:0005886">
    <property type="term" value="C:plasma membrane"/>
    <property type="evidence" value="ECO:0007669"/>
    <property type="project" value="UniProtKB-SubCell"/>
</dbReference>
<dbReference type="PANTHER" id="PTHR48056:SF77">
    <property type="entry name" value="PROTEIN KINASE DOMAIN-CONTAINING PROTEIN"/>
    <property type="match status" value="1"/>
</dbReference>
<keyword evidence="16 22" id="KW-0675">Receptor</keyword>
<dbReference type="PANTHER" id="PTHR48056">
    <property type="entry name" value="LRR RECEPTOR-LIKE SERINE/THREONINE-PROTEIN KINASE-RELATED"/>
    <property type="match status" value="1"/>
</dbReference>
<evidence type="ECO:0000256" key="3">
    <source>
        <dbReference type="ARBA" id="ARBA00008684"/>
    </source>
</evidence>
<dbReference type="InterPro" id="IPR001611">
    <property type="entry name" value="Leu-rich_rpt"/>
</dbReference>
<evidence type="ECO:0000256" key="16">
    <source>
        <dbReference type="ARBA" id="ARBA00023170"/>
    </source>
</evidence>
<evidence type="ECO:0000256" key="5">
    <source>
        <dbReference type="ARBA" id="ARBA00022553"/>
    </source>
</evidence>
<accession>A0A0K9Q349</accession>
<dbReference type="PROSITE" id="PS00107">
    <property type="entry name" value="PROTEIN_KINASE_ATP"/>
    <property type="match status" value="1"/>
</dbReference>
<feature type="domain" description="Protein kinase" evidence="21">
    <location>
        <begin position="310"/>
        <end position="582"/>
    </location>
</feature>
<keyword evidence="5" id="KW-0597">Phosphoprotein</keyword>
<comment type="caution">
    <text evidence="22">The sequence shown here is derived from an EMBL/GenBank/DDBJ whole genome shotgun (WGS) entry which is preliminary data.</text>
</comment>
<dbReference type="InterPro" id="IPR017441">
    <property type="entry name" value="Protein_kinase_ATP_BS"/>
</dbReference>
<evidence type="ECO:0000256" key="10">
    <source>
        <dbReference type="ARBA" id="ARBA00022737"/>
    </source>
</evidence>
<feature type="binding site" evidence="18">
    <location>
        <position position="338"/>
    </location>
    <ligand>
        <name>ATP</name>
        <dbReference type="ChEBI" id="CHEBI:30616"/>
    </ligand>
</feature>
<feature type="transmembrane region" description="Helical" evidence="19">
    <location>
        <begin position="243"/>
        <end position="268"/>
    </location>
</feature>
<dbReference type="InterPro" id="IPR032675">
    <property type="entry name" value="LRR_dom_sf"/>
</dbReference>
<dbReference type="OrthoDB" id="4062651at2759"/>
<keyword evidence="23" id="KW-1185">Reference proteome</keyword>
<comment type="subcellular location">
    <subcellularLocation>
        <location evidence="1">Cell membrane</location>
        <topology evidence="1">Single-pass membrane protein</topology>
    </subcellularLocation>
    <subcellularLocation>
        <location evidence="2">Membrane</location>
        <topology evidence="2">Single-pass type I membrane protein</topology>
    </subcellularLocation>
</comment>
<evidence type="ECO:0000256" key="8">
    <source>
        <dbReference type="ARBA" id="ARBA00022692"/>
    </source>
</evidence>
<dbReference type="Pfam" id="PF00560">
    <property type="entry name" value="LRR_1"/>
    <property type="match status" value="3"/>
</dbReference>
<evidence type="ECO:0000256" key="20">
    <source>
        <dbReference type="SAM" id="SignalP"/>
    </source>
</evidence>
<dbReference type="InterPro" id="IPR011009">
    <property type="entry name" value="Kinase-like_dom_sf"/>
</dbReference>
<dbReference type="SUPFAM" id="SSF56112">
    <property type="entry name" value="Protein kinase-like (PK-like)"/>
    <property type="match status" value="1"/>
</dbReference>
<evidence type="ECO:0000256" key="18">
    <source>
        <dbReference type="PROSITE-ProRule" id="PRU10141"/>
    </source>
</evidence>
<dbReference type="EMBL" id="LFYR01000223">
    <property type="protein sequence ID" value="KMZ74942.1"/>
    <property type="molecule type" value="Genomic_DNA"/>
</dbReference>
<dbReference type="Pfam" id="PF08263">
    <property type="entry name" value="LRRNT_2"/>
    <property type="match status" value="1"/>
</dbReference>
<keyword evidence="4" id="KW-0723">Serine/threonine-protein kinase</keyword>
<keyword evidence="12 22" id="KW-0418">Kinase</keyword>
<evidence type="ECO:0000256" key="9">
    <source>
        <dbReference type="ARBA" id="ARBA00022729"/>
    </source>
</evidence>
<dbReference type="GO" id="GO:0004674">
    <property type="term" value="F:protein serine/threonine kinase activity"/>
    <property type="evidence" value="ECO:0007669"/>
    <property type="project" value="UniProtKB-KW"/>
</dbReference>
<keyword evidence="6" id="KW-0433">Leucine-rich repeat</keyword>
<comment type="similarity">
    <text evidence="3">Belongs to the protein kinase superfamily. Ser/Thr protein kinase family.</text>
</comment>
<keyword evidence="17" id="KW-0325">Glycoprotein</keyword>
<evidence type="ECO:0000256" key="13">
    <source>
        <dbReference type="ARBA" id="ARBA00022840"/>
    </source>
</evidence>
<evidence type="ECO:0000256" key="19">
    <source>
        <dbReference type="SAM" id="Phobius"/>
    </source>
</evidence>
<evidence type="ECO:0000256" key="11">
    <source>
        <dbReference type="ARBA" id="ARBA00022741"/>
    </source>
</evidence>
<dbReference type="AlphaFoldDB" id="A0A0K9Q349"/>
<evidence type="ECO:0000313" key="23">
    <source>
        <dbReference type="Proteomes" id="UP000036987"/>
    </source>
</evidence>
<gene>
    <name evidence="22" type="ORF">ZOSMA_120G00330</name>
</gene>
<dbReference type="OMA" id="NCEGVES"/>
<dbReference type="FunFam" id="1.10.510.10:FF:000146">
    <property type="entry name" value="LRR receptor-like serine/threonine-protein kinase IOS1"/>
    <property type="match status" value="1"/>
</dbReference>
<evidence type="ECO:0000256" key="6">
    <source>
        <dbReference type="ARBA" id="ARBA00022614"/>
    </source>
</evidence>
<dbReference type="InterPro" id="IPR000719">
    <property type="entry name" value="Prot_kinase_dom"/>
</dbReference>
<feature type="signal peptide" evidence="20">
    <location>
        <begin position="1"/>
        <end position="28"/>
    </location>
</feature>
<evidence type="ECO:0000256" key="1">
    <source>
        <dbReference type="ARBA" id="ARBA00004162"/>
    </source>
</evidence>
<keyword evidence="13 18" id="KW-0067">ATP-binding</keyword>
<evidence type="ECO:0000256" key="17">
    <source>
        <dbReference type="ARBA" id="ARBA00023180"/>
    </source>
</evidence>
<dbReference type="FunFam" id="3.80.10.10:FF:000101">
    <property type="entry name" value="LRR receptor-like serine/threonine-protein kinase ERECTA"/>
    <property type="match status" value="1"/>
</dbReference>
<sequence length="595" mass="65970">MALISMQCHWMLFLFAILLLFVTENVKAITPDGEALLSFKTPLTGTNGMLLNWRQEDTDPCRWKGVTCDRQSKRVIFLTLANHKLRGPISPDIGNLSQLKSLDLRDNSFYGTIPSELGNCSDLQFLFLQRNYLSGSIPSELGQLIELETLDVSSNALSGSISQSLANLTKLSSFNVSMNFLTGTIPNDGVLNRFSKETFDGNLALCGEQLNVVCKNDVKQSPKGIHYSDSEDSKKRSANSTRLVISAVATVGALLLVALMCFWGCFLYKKFGKADGKGLVMDVKEGASIVMFHGDLPYSSKDILKEIEMLNEESIIGSGGFGTVYKFSMDDGNVFALKKIMKTNDVFDHFFERELEILGSIKHRYLVNLRGYCNSPSSKLLIYDFLPGGNLDEALHERSDQLDWEARINIIMGAAKGLAYLHHDCSPRIIHRDIKSSNILLDGNLEARVSDFGLAKLLEDEASHITTIIAGTFGYLAPEYMQSGRATEKTDVYSFGVLVLEILSGKRPTDSSFIEKGLNIVGWLNFLVVENRPREILDSNCEGVQTENLDALLSVATQCVSSIQEERPTMHRVVQVLESEVMTPCPSDFYDSSSD</sequence>
<dbReference type="PROSITE" id="PS50011">
    <property type="entry name" value="PROTEIN_KINASE_DOM"/>
    <property type="match status" value="1"/>
</dbReference>
<organism evidence="22 23">
    <name type="scientific">Zostera marina</name>
    <name type="common">Eelgrass</name>
    <dbReference type="NCBI Taxonomy" id="29655"/>
    <lineage>
        <taxon>Eukaryota</taxon>
        <taxon>Viridiplantae</taxon>
        <taxon>Streptophyta</taxon>
        <taxon>Embryophyta</taxon>
        <taxon>Tracheophyta</taxon>
        <taxon>Spermatophyta</taxon>
        <taxon>Magnoliopsida</taxon>
        <taxon>Liliopsida</taxon>
        <taxon>Zosteraceae</taxon>
        <taxon>Zostera</taxon>
    </lineage>
</organism>
<keyword evidence="14 19" id="KW-1133">Transmembrane helix</keyword>
<evidence type="ECO:0000313" key="22">
    <source>
        <dbReference type="EMBL" id="KMZ74942.1"/>
    </source>
</evidence>
<keyword evidence="7" id="KW-0808">Transferase</keyword>
<name>A0A0K9Q349_ZOSMR</name>
<dbReference type="SUPFAM" id="SSF52058">
    <property type="entry name" value="L domain-like"/>
    <property type="match status" value="1"/>
</dbReference>
<keyword evidence="9 20" id="KW-0732">Signal</keyword>
<dbReference type="SMART" id="SM00220">
    <property type="entry name" value="S_TKc"/>
    <property type="match status" value="1"/>
</dbReference>
<keyword evidence="11 18" id="KW-0547">Nucleotide-binding</keyword>
<dbReference type="Proteomes" id="UP000036987">
    <property type="component" value="Unassembled WGS sequence"/>
</dbReference>
<dbReference type="Gene3D" id="1.10.510.10">
    <property type="entry name" value="Transferase(Phosphotransferase) domain 1"/>
    <property type="match status" value="1"/>
</dbReference>
<protein>
    <submittedName>
        <fullName evidence="22">Receptor-like protein kinase</fullName>
    </submittedName>
</protein>
<evidence type="ECO:0000256" key="14">
    <source>
        <dbReference type="ARBA" id="ARBA00022989"/>
    </source>
</evidence>
<keyword evidence="8 19" id="KW-0812">Transmembrane</keyword>
<dbReference type="InterPro" id="IPR050647">
    <property type="entry name" value="Plant_LRR-RLKs"/>
</dbReference>
<evidence type="ECO:0000256" key="4">
    <source>
        <dbReference type="ARBA" id="ARBA00022527"/>
    </source>
</evidence>
<dbReference type="InterPro" id="IPR008271">
    <property type="entry name" value="Ser/Thr_kinase_AS"/>
</dbReference>
<dbReference type="GO" id="GO:0005524">
    <property type="term" value="F:ATP binding"/>
    <property type="evidence" value="ECO:0007669"/>
    <property type="project" value="UniProtKB-UniRule"/>
</dbReference>
<keyword evidence="10" id="KW-0677">Repeat</keyword>
<evidence type="ECO:0000256" key="12">
    <source>
        <dbReference type="ARBA" id="ARBA00022777"/>
    </source>
</evidence>
<evidence type="ECO:0000256" key="15">
    <source>
        <dbReference type="ARBA" id="ARBA00023136"/>
    </source>
</evidence>
<dbReference type="Gene3D" id="3.80.10.10">
    <property type="entry name" value="Ribonuclease Inhibitor"/>
    <property type="match status" value="1"/>
</dbReference>